<dbReference type="PANTHER" id="PTHR47129">
    <property type="entry name" value="QUINONE OXIDOREDUCTASE 2"/>
    <property type="match status" value="1"/>
</dbReference>
<dbReference type="InterPro" id="IPR036291">
    <property type="entry name" value="NAD(P)-bd_dom_sf"/>
</dbReference>
<dbReference type="Gene3D" id="3.40.50.720">
    <property type="entry name" value="NAD(P)-binding Rossmann-like Domain"/>
    <property type="match status" value="1"/>
</dbReference>
<dbReference type="InterPro" id="IPR052718">
    <property type="entry name" value="NmrA-type_oxidoreductase"/>
</dbReference>
<evidence type="ECO:0000313" key="2">
    <source>
        <dbReference type="EMBL" id="OMF57367.1"/>
    </source>
</evidence>
<reference evidence="2 3" key="1">
    <citation type="submission" date="2016-11" db="EMBL/GenBank/DDBJ databases">
        <title>Paenibacillus species isolates.</title>
        <authorList>
            <person name="Beno S.M."/>
        </authorList>
    </citation>
    <scope>NUCLEOTIDE SEQUENCE [LARGE SCALE GENOMIC DNA]</scope>
    <source>
        <strain evidence="2 3">FSL R5-0378</strain>
    </source>
</reference>
<proteinExistence type="predicted"/>
<dbReference type="AlphaFoldDB" id="A0A1R1EZY6"/>
<keyword evidence="3" id="KW-1185">Reference proteome</keyword>
<evidence type="ECO:0000259" key="1">
    <source>
        <dbReference type="Pfam" id="PF13460"/>
    </source>
</evidence>
<dbReference type="RefSeq" id="WP_076165088.1">
    <property type="nucleotide sequence ID" value="NZ_MRTP01000001.1"/>
</dbReference>
<comment type="caution">
    <text evidence="2">The sequence shown here is derived from an EMBL/GenBank/DDBJ whole genome shotgun (WGS) entry which is preliminary data.</text>
</comment>
<dbReference type="SUPFAM" id="SSF51735">
    <property type="entry name" value="NAD(P)-binding Rossmann-fold domains"/>
    <property type="match status" value="1"/>
</dbReference>
<evidence type="ECO:0000313" key="3">
    <source>
        <dbReference type="Proteomes" id="UP000187172"/>
    </source>
</evidence>
<sequence length="292" mass="31291">MIIVTGANGKVGRVVVEQLLMRVPAEEIGVSVRDPNQAQELRERGVRVRRGDYDDAESLHHAFEGASQVLIVSSGIMGEADIPHGIQQHQTAIDTAKRAGVTRVLYTSHIGSSPTSHFAPMIHHAATEKLLKASGMAFTSLRNGYYAASALLLIGGAIKTGELIAPEDGPVAWTAHSDLAEAAAAIISEQKLDGITPNLTGSEAIDMEGIASIASEVLGRTIRRIVVSDEEFRDRMMAQGVSEASIDMRMGMFLASRQGDFAQVDPVLADLIGRPPKSFREVLKESISQQQG</sequence>
<dbReference type="PANTHER" id="PTHR47129:SF1">
    <property type="entry name" value="NMRA-LIKE DOMAIN-CONTAINING PROTEIN"/>
    <property type="match status" value="1"/>
</dbReference>
<dbReference type="Pfam" id="PF13460">
    <property type="entry name" value="NAD_binding_10"/>
    <property type="match status" value="1"/>
</dbReference>
<dbReference type="STRING" id="297318.BK138_01750"/>
<accession>A0A1R1EZY6</accession>
<gene>
    <name evidence="2" type="ORF">BK138_01750</name>
</gene>
<protein>
    <submittedName>
        <fullName evidence="2">NAD(P)-dependent oxidoreductase</fullName>
    </submittedName>
</protein>
<organism evidence="2 3">
    <name type="scientific">Paenibacillus rhizosphaerae</name>
    <dbReference type="NCBI Taxonomy" id="297318"/>
    <lineage>
        <taxon>Bacteria</taxon>
        <taxon>Bacillati</taxon>
        <taxon>Bacillota</taxon>
        <taxon>Bacilli</taxon>
        <taxon>Bacillales</taxon>
        <taxon>Paenibacillaceae</taxon>
        <taxon>Paenibacillus</taxon>
    </lineage>
</organism>
<dbReference type="Gene3D" id="3.90.25.10">
    <property type="entry name" value="UDP-galactose 4-epimerase, domain 1"/>
    <property type="match status" value="1"/>
</dbReference>
<feature type="domain" description="NAD(P)-binding" evidence="1">
    <location>
        <begin position="6"/>
        <end position="147"/>
    </location>
</feature>
<dbReference type="EMBL" id="MRTP01000001">
    <property type="protein sequence ID" value="OMF57367.1"/>
    <property type="molecule type" value="Genomic_DNA"/>
</dbReference>
<dbReference type="Proteomes" id="UP000187172">
    <property type="component" value="Unassembled WGS sequence"/>
</dbReference>
<dbReference type="InterPro" id="IPR016040">
    <property type="entry name" value="NAD(P)-bd_dom"/>
</dbReference>
<name>A0A1R1EZY6_9BACL</name>